<dbReference type="SUPFAM" id="SSF53448">
    <property type="entry name" value="Nucleotide-diphospho-sugar transferases"/>
    <property type="match status" value="1"/>
</dbReference>
<evidence type="ECO:0000313" key="1">
    <source>
        <dbReference type="EMBL" id="MCG2617958.1"/>
    </source>
</evidence>
<organism evidence="1 2">
    <name type="scientific">Terrimonas ginsenosidimutans</name>
    <dbReference type="NCBI Taxonomy" id="2908004"/>
    <lineage>
        <taxon>Bacteria</taxon>
        <taxon>Pseudomonadati</taxon>
        <taxon>Bacteroidota</taxon>
        <taxon>Chitinophagia</taxon>
        <taxon>Chitinophagales</taxon>
        <taxon>Chitinophagaceae</taxon>
        <taxon>Terrimonas</taxon>
    </lineage>
</organism>
<reference evidence="1" key="1">
    <citation type="submission" date="2022-01" db="EMBL/GenBank/DDBJ databases">
        <authorList>
            <person name="Jo J.-H."/>
            <person name="Im W.-T."/>
        </authorList>
    </citation>
    <scope>NUCLEOTIDE SEQUENCE</scope>
    <source>
        <strain evidence="1">NA20</strain>
    </source>
</reference>
<keyword evidence="2" id="KW-1185">Reference proteome</keyword>
<dbReference type="EMBL" id="JAKLTR010000028">
    <property type="protein sequence ID" value="MCG2617958.1"/>
    <property type="molecule type" value="Genomic_DNA"/>
</dbReference>
<dbReference type="Gene3D" id="3.90.550.10">
    <property type="entry name" value="Spore Coat Polysaccharide Biosynthesis Protein SpsA, Chain A"/>
    <property type="match status" value="1"/>
</dbReference>
<gene>
    <name evidence="1" type="ORF">LZZ85_26890</name>
</gene>
<dbReference type="Proteomes" id="UP001165367">
    <property type="component" value="Unassembled WGS sequence"/>
</dbReference>
<evidence type="ECO:0000313" key="2">
    <source>
        <dbReference type="Proteomes" id="UP001165367"/>
    </source>
</evidence>
<dbReference type="InterPro" id="IPR029044">
    <property type="entry name" value="Nucleotide-diphossugar_trans"/>
</dbReference>
<dbReference type="RefSeq" id="WP_237876946.1">
    <property type="nucleotide sequence ID" value="NZ_JAKLTR010000028.1"/>
</dbReference>
<name>A0ABS9L059_9BACT</name>
<dbReference type="CDD" id="cd00761">
    <property type="entry name" value="Glyco_tranf_GTA_type"/>
    <property type="match status" value="1"/>
</dbReference>
<protein>
    <submittedName>
        <fullName evidence="1">Glycosyltransferase family 2 protein</fullName>
    </submittedName>
</protein>
<proteinExistence type="predicted"/>
<accession>A0ABS9L059</accession>
<comment type="caution">
    <text evidence="1">The sequence shown here is derived from an EMBL/GenBank/DDBJ whole genome shotgun (WGS) entry which is preliminary data.</text>
</comment>
<sequence length="278" mass="31614">MAITSSLSVTPSPAELRFSVCSIVTNTQEFEEMKISFEQCGFEKGCEYIIADNTKGNQFDAYTAINRFIREAKGEYIIIVHQDVRCIDRADSLSQILNDLSAKDPKWAVCGNAGAAGYHRDVRYIVNAGKTITHENLPMRVFSLDENLLIIRRSANIVVSSNLSGFHMYAADLCLLADHLGYNCYVIPFMAEHLSLGNLKDLALHKKNFLDQYGYKMRSRFIQTPSTKFVLCKSPRSNRLSNGPFFFLVKWIEGIKLFFGRTNHKKHYRKTVTEGKRS</sequence>